<evidence type="ECO:0000313" key="2">
    <source>
        <dbReference type="EMBL" id="OWM70963.1"/>
    </source>
</evidence>
<name>A0A218WEJ8_PUNGR</name>
<gene>
    <name evidence="2" type="ORF">CDL15_Pgr013144</name>
</gene>
<feature type="transmembrane region" description="Helical" evidence="1">
    <location>
        <begin position="12"/>
        <end position="34"/>
    </location>
</feature>
<accession>A0A218WEJ8</accession>
<dbReference type="Proteomes" id="UP000197138">
    <property type="component" value="Unassembled WGS sequence"/>
</dbReference>
<dbReference type="AlphaFoldDB" id="A0A218WEJ8"/>
<keyword evidence="1" id="KW-0472">Membrane</keyword>
<organism evidence="2 3">
    <name type="scientific">Punica granatum</name>
    <name type="common">Pomegranate</name>
    <dbReference type="NCBI Taxonomy" id="22663"/>
    <lineage>
        <taxon>Eukaryota</taxon>
        <taxon>Viridiplantae</taxon>
        <taxon>Streptophyta</taxon>
        <taxon>Embryophyta</taxon>
        <taxon>Tracheophyta</taxon>
        <taxon>Spermatophyta</taxon>
        <taxon>Magnoliopsida</taxon>
        <taxon>eudicotyledons</taxon>
        <taxon>Gunneridae</taxon>
        <taxon>Pentapetalae</taxon>
        <taxon>rosids</taxon>
        <taxon>malvids</taxon>
        <taxon>Myrtales</taxon>
        <taxon>Lythraceae</taxon>
        <taxon>Punica</taxon>
    </lineage>
</organism>
<comment type="caution">
    <text evidence="2">The sequence shown here is derived from an EMBL/GenBank/DDBJ whole genome shotgun (WGS) entry which is preliminary data.</text>
</comment>
<keyword evidence="1" id="KW-1133">Transmembrane helix</keyword>
<evidence type="ECO:0000313" key="3">
    <source>
        <dbReference type="Proteomes" id="UP000197138"/>
    </source>
</evidence>
<reference evidence="3" key="1">
    <citation type="journal article" date="2017" name="Plant J.">
        <title>The pomegranate (Punica granatum L.) genome and the genomics of punicalagin biosynthesis.</title>
        <authorList>
            <person name="Qin G."/>
            <person name="Xu C."/>
            <person name="Ming R."/>
            <person name="Tang H."/>
            <person name="Guyot R."/>
            <person name="Kramer E.M."/>
            <person name="Hu Y."/>
            <person name="Yi X."/>
            <person name="Qi Y."/>
            <person name="Xu X."/>
            <person name="Gao Z."/>
            <person name="Pan H."/>
            <person name="Jian J."/>
            <person name="Tian Y."/>
            <person name="Yue Z."/>
            <person name="Xu Y."/>
        </authorList>
    </citation>
    <scope>NUCLEOTIDE SEQUENCE [LARGE SCALE GENOMIC DNA]</scope>
    <source>
        <strain evidence="3">cv. Dabenzi</strain>
    </source>
</reference>
<protein>
    <submittedName>
        <fullName evidence="2">Uncharacterized protein</fullName>
    </submittedName>
</protein>
<keyword evidence="1" id="KW-0812">Transmembrane</keyword>
<proteinExistence type="predicted"/>
<evidence type="ECO:0000256" key="1">
    <source>
        <dbReference type="SAM" id="Phobius"/>
    </source>
</evidence>
<dbReference type="EMBL" id="MTKT01004581">
    <property type="protein sequence ID" value="OWM70963.1"/>
    <property type="molecule type" value="Genomic_DNA"/>
</dbReference>
<sequence>MEKKPNFRKKGYDQYLSIFVLSFLFCYIVLNLHFFASGGAKSAVFSLFIATTNFQLIPASQLQPMRGVVWILVRVDKSMFAIYPTGSAYVQYLCYFPSNYTKYSVFIPEEDVRSRRVNIRRRLMCILSIEVEAMREEVIGMIPRIVYANPRNGGLPDFEDAFDVAIKGVPRRIEELGGGFLKGRIPVLSFLIGIGGN</sequence>